<dbReference type="InterPro" id="IPR003557">
    <property type="entry name" value="Cyt_c_biogenesis_CcmC"/>
</dbReference>
<keyword evidence="14" id="KW-1185">Reference proteome</keyword>
<comment type="similarity">
    <text evidence="3 9">Belongs to the CcmC/CycZ/HelC family.</text>
</comment>
<feature type="transmembrane region" description="Helical" evidence="9">
    <location>
        <begin position="57"/>
        <end position="84"/>
    </location>
</feature>
<keyword evidence="8 9" id="KW-0472">Membrane</keyword>
<dbReference type="InterPro" id="IPR002541">
    <property type="entry name" value="Cyt_c_assembly"/>
</dbReference>
<dbReference type="NCBIfam" id="TIGR01191">
    <property type="entry name" value="ccmC"/>
    <property type="match status" value="1"/>
</dbReference>
<evidence type="ECO:0000313" key="11">
    <source>
        <dbReference type="EMBL" id="OWJ71262.1"/>
    </source>
</evidence>
<evidence type="ECO:0000313" key="14">
    <source>
        <dbReference type="Proteomes" id="UP000214673"/>
    </source>
</evidence>
<protein>
    <recommendedName>
        <fullName evidence="4 9">Heme exporter protein C</fullName>
    </recommendedName>
    <alternativeName>
        <fullName evidence="9">Cytochrome c-type biogenesis protein</fullName>
    </alternativeName>
</protein>
<evidence type="ECO:0000256" key="5">
    <source>
        <dbReference type="ARBA" id="ARBA00022692"/>
    </source>
</evidence>
<dbReference type="PRINTS" id="PR01386">
    <property type="entry name" value="CCMCBIOGNSIS"/>
</dbReference>
<feature type="domain" description="Cytochrome c assembly protein" evidence="10">
    <location>
        <begin position="6"/>
        <end position="186"/>
    </location>
</feature>
<dbReference type="PANTHER" id="PTHR30071:SF1">
    <property type="entry name" value="CYTOCHROME B_B6 PROTEIN-RELATED"/>
    <property type="match status" value="1"/>
</dbReference>
<keyword evidence="7 9" id="KW-1133">Transmembrane helix</keyword>
<dbReference type="GO" id="GO:0020037">
    <property type="term" value="F:heme binding"/>
    <property type="evidence" value="ECO:0007669"/>
    <property type="project" value="InterPro"/>
</dbReference>
<sequence length="245" mass="27636">MRVTSLWEYANPVRFMQTSARLLPWCVGLTVVCLAVGLVWGFFLTPDDYRQGSTVKIIFLHVPAALMAINAWLMMLVASLIWLIRRHHVSALAARAAAPVGMVMTLIALFTGAVWGQPMWGTWWAWDPRLTSFLILFLFYLGYIALWQAVEDADTAADLTSVLCLVGSVFAVLSRYAVNFWSQGLHQGASLSLDRKENVDNAFWIPLVICMAGFALLFLTLVLIRTRTEIRARRLKALELRERMA</sequence>
<keyword evidence="5 9" id="KW-0812">Transmembrane</keyword>
<evidence type="ECO:0000256" key="1">
    <source>
        <dbReference type="ARBA" id="ARBA00002442"/>
    </source>
</evidence>
<evidence type="ECO:0000256" key="3">
    <source>
        <dbReference type="ARBA" id="ARBA00005840"/>
    </source>
</evidence>
<dbReference type="GO" id="GO:0005886">
    <property type="term" value="C:plasma membrane"/>
    <property type="evidence" value="ECO:0007669"/>
    <property type="project" value="UniProtKB-SubCell"/>
</dbReference>
<dbReference type="RefSeq" id="WP_035740753.1">
    <property type="nucleotide sequence ID" value="NZ_CALUEG010000003.1"/>
</dbReference>
<dbReference type="Pfam" id="PF01578">
    <property type="entry name" value="Cytochrom_C_asm"/>
    <property type="match status" value="1"/>
</dbReference>
<dbReference type="PANTHER" id="PTHR30071">
    <property type="entry name" value="HEME EXPORTER PROTEIN C"/>
    <property type="match status" value="1"/>
</dbReference>
<dbReference type="GO" id="GO:0017004">
    <property type="term" value="P:cytochrome complex assembly"/>
    <property type="evidence" value="ECO:0007669"/>
    <property type="project" value="UniProtKB-KW"/>
</dbReference>
<dbReference type="EMBL" id="NIPX01000002">
    <property type="protein sequence ID" value="OWJ85962.1"/>
    <property type="molecule type" value="Genomic_DNA"/>
</dbReference>
<reference evidence="13 14" key="1">
    <citation type="submission" date="2016-11" db="EMBL/GenBank/DDBJ databases">
        <title>Comparison of Traditional DNA-DNA Hybridization with In Silico Genomic Analysis.</title>
        <authorList>
            <person name="Nicholson A.C."/>
            <person name="Sammons S."/>
            <person name="Humrighouse B.W."/>
            <person name="Graziano J."/>
            <person name="Lasker B."/>
            <person name="Whitney A.M."/>
            <person name="Mcquiston J.R."/>
        </authorList>
    </citation>
    <scope>NUCLEOTIDE SEQUENCE [LARGE SCALE GENOMIC DNA]</scope>
    <source>
        <strain evidence="11 14">H1892</strain>
        <strain evidence="12 13">H2381</strain>
    </source>
</reference>
<keyword evidence="6 9" id="KW-0201">Cytochrome c-type biogenesis</keyword>
<dbReference type="Proteomes" id="UP000196640">
    <property type="component" value="Unassembled WGS sequence"/>
</dbReference>
<evidence type="ECO:0000256" key="6">
    <source>
        <dbReference type="ARBA" id="ARBA00022748"/>
    </source>
</evidence>
<evidence type="ECO:0000256" key="8">
    <source>
        <dbReference type="ARBA" id="ARBA00023136"/>
    </source>
</evidence>
<feature type="transmembrane region" description="Helical" evidence="9">
    <location>
        <begin position="22"/>
        <end position="45"/>
    </location>
</feature>
<gene>
    <name evidence="9" type="primary">ccmC</name>
    <name evidence="12" type="ORF">CDV52_02005</name>
    <name evidence="11" type="ORF">CDV53_18865</name>
</gene>
<dbReference type="EMBL" id="NIPV01000116">
    <property type="protein sequence ID" value="OWJ71262.1"/>
    <property type="molecule type" value="Genomic_DNA"/>
</dbReference>
<keyword evidence="9" id="KW-0997">Cell inner membrane</keyword>
<dbReference type="InterPro" id="IPR045062">
    <property type="entry name" value="Cyt_c_biogenesis_CcsA/CcmC"/>
</dbReference>
<organism evidence="12 13">
    <name type="scientific">Haematobacter missouriensis</name>
    <dbReference type="NCBI Taxonomy" id="366616"/>
    <lineage>
        <taxon>Bacteria</taxon>
        <taxon>Pseudomonadati</taxon>
        <taxon>Pseudomonadota</taxon>
        <taxon>Alphaproteobacteria</taxon>
        <taxon>Rhodobacterales</taxon>
        <taxon>Paracoccaceae</taxon>
        <taxon>Haematobacter</taxon>
    </lineage>
</organism>
<name>A0A225CMR3_9RHOB</name>
<evidence type="ECO:0000259" key="10">
    <source>
        <dbReference type="Pfam" id="PF01578"/>
    </source>
</evidence>
<comment type="function">
    <text evidence="1 9">Required for the export of heme to the periplasm for the biogenesis of c-type cytochromes.</text>
</comment>
<dbReference type="GO" id="GO:0015232">
    <property type="term" value="F:heme transmembrane transporter activity"/>
    <property type="evidence" value="ECO:0007669"/>
    <property type="project" value="InterPro"/>
</dbReference>
<feature type="transmembrane region" description="Helical" evidence="9">
    <location>
        <begin position="130"/>
        <end position="150"/>
    </location>
</feature>
<dbReference type="STRING" id="366616.CG51_03605"/>
<proteinExistence type="inferred from homology"/>
<keyword evidence="9" id="KW-1003">Cell membrane</keyword>
<dbReference type="OrthoDB" id="9778550at2"/>
<comment type="subcellular location">
    <subcellularLocation>
        <location evidence="9">Cell inner membrane</location>
    </subcellularLocation>
    <subcellularLocation>
        <location evidence="2">Membrane</location>
        <topology evidence="2">Multi-pass membrane protein</topology>
    </subcellularLocation>
</comment>
<evidence type="ECO:0000313" key="12">
    <source>
        <dbReference type="EMBL" id="OWJ85962.1"/>
    </source>
</evidence>
<accession>A0A225CMR3</accession>
<evidence type="ECO:0000256" key="4">
    <source>
        <dbReference type="ARBA" id="ARBA00016463"/>
    </source>
</evidence>
<evidence type="ECO:0000256" key="7">
    <source>
        <dbReference type="ARBA" id="ARBA00022989"/>
    </source>
</evidence>
<feature type="transmembrane region" description="Helical" evidence="9">
    <location>
        <begin position="96"/>
        <end position="118"/>
    </location>
</feature>
<feature type="transmembrane region" description="Helical" evidence="9">
    <location>
        <begin position="162"/>
        <end position="182"/>
    </location>
</feature>
<evidence type="ECO:0000256" key="2">
    <source>
        <dbReference type="ARBA" id="ARBA00004141"/>
    </source>
</evidence>
<keyword evidence="9" id="KW-0813">Transport</keyword>
<dbReference type="Proteomes" id="UP000214673">
    <property type="component" value="Unassembled WGS sequence"/>
</dbReference>
<evidence type="ECO:0000313" key="13">
    <source>
        <dbReference type="Proteomes" id="UP000196640"/>
    </source>
</evidence>
<dbReference type="AlphaFoldDB" id="A0A225CMR3"/>
<comment type="caution">
    <text evidence="12">The sequence shown here is derived from an EMBL/GenBank/DDBJ whole genome shotgun (WGS) entry which is preliminary data.</text>
</comment>
<evidence type="ECO:0000256" key="9">
    <source>
        <dbReference type="RuleBase" id="RU364092"/>
    </source>
</evidence>
<feature type="transmembrane region" description="Helical" evidence="9">
    <location>
        <begin position="202"/>
        <end position="224"/>
    </location>
</feature>